<accession>X0YI41</accession>
<dbReference type="SUPFAM" id="SSF47789">
    <property type="entry name" value="C-terminal domain of RNA polymerase alpha subunit"/>
    <property type="match status" value="1"/>
</dbReference>
<feature type="domain" description="RNA polymerase alpha subunit C-terminal" evidence="1">
    <location>
        <begin position="7"/>
        <end position="61"/>
    </location>
</feature>
<dbReference type="GO" id="GO:0003677">
    <property type="term" value="F:DNA binding"/>
    <property type="evidence" value="ECO:0007669"/>
    <property type="project" value="InterPro"/>
</dbReference>
<comment type="caution">
    <text evidence="2">The sequence shown here is derived from an EMBL/GenBank/DDBJ whole genome shotgun (WGS) entry which is preliminary data.</text>
</comment>
<dbReference type="InterPro" id="IPR011260">
    <property type="entry name" value="RNAP_asu_C"/>
</dbReference>
<dbReference type="GO" id="GO:0006351">
    <property type="term" value="P:DNA-templated transcription"/>
    <property type="evidence" value="ECO:0007669"/>
    <property type="project" value="InterPro"/>
</dbReference>
<organism evidence="2">
    <name type="scientific">marine sediment metagenome</name>
    <dbReference type="NCBI Taxonomy" id="412755"/>
    <lineage>
        <taxon>unclassified sequences</taxon>
        <taxon>metagenomes</taxon>
        <taxon>ecological metagenomes</taxon>
    </lineage>
</organism>
<sequence>MKPTRDALLCEMDLSIRAINCLNAAEIYTLGELIDYGVDNLLGFRHIGKRTITELKELLSELNPC</sequence>
<dbReference type="GO" id="GO:0003899">
    <property type="term" value="F:DNA-directed RNA polymerase activity"/>
    <property type="evidence" value="ECO:0007669"/>
    <property type="project" value="InterPro"/>
</dbReference>
<gene>
    <name evidence="2" type="ORF">S01H4_19306</name>
</gene>
<dbReference type="EMBL" id="BART01008598">
    <property type="protein sequence ID" value="GAG55570.1"/>
    <property type="molecule type" value="Genomic_DNA"/>
</dbReference>
<reference evidence="2" key="1">
    <citation type="journal article" date="2014" name="Front. Microbiol.">
        <title>High frequency of phylogenetically diverse reductive dehalogenase-homologous genes in deep subseafloor sedimentary metagenomes.</title>
        <authorList>
            <person name="Kawai M."/>
            <person name="Futagami T."/>
            <person name="Toyoda A."/>
            <person name="Takaki Y."/>
            <person name="Nishi S."/>
            <person name="Hori S."/>
            <person name="Arai W."/>
            <person name="Tsubouchi T."/>
            <person name="Morono Y."/>
            <person name="Uchiyama I."/>
            <person name="Ito T."/>
            <person name="Fujiyama A."/>
            <person name="Inagaki F."/>
            <person name="Takami H."/>
        </authorList>
    </citation>
    <scope>NUCLEOTIDE SEQUENCE</scope>
    <source>
        <strain evidence="2">Expedition CK06-06</strain>
    </source>
</reference>
<proteinExistence type="predicted"/>
<dbReference type="Gene3D" id="1.10.150.20">
    <property type="entry name" value="5' to 3' exonuclease, C-terminal subdomain"/>
    <property type="match status" value="1"/>
</dbReference>
<name>X0YI41_9ZZZZ</name>
<evidence type="ECO:0000259" key="1">
    <source>
        <dbReference type="Pfam" id="PF03118"/>
    </source>
</evidence>
<protein>
    <recommendedName>
        <fullName evidence="1">RNA polymerase alpha subunit C-terminal domain-containing protein</fullName>
    </recommendedName>
</protein>
<dbReference type="Pfam" id="PF03118">
    <property type="entry name" value="RNA_pol_A_CTD"/>
    <property type="match status" value="1"/>
</dbReference>
<dbReference type="AlphaFoldDB" id="X0YI41"/>
<evidence type="ECO:0000313" key="2">
    <source>
        <dbReference type="EMBL" id="GAG55570.1"/>
    </source>
</evidence>